<name>A0A814CCN4_9BILA</name>
<gene>
    <name evidence="3" type="ORF">GPM918_LOCUS10566</name>
    <name evidence="4" type="ORF">SRO942_LOCUS10567</name>
</gene>
<dbReference type="Proteomes" id="UP000681722">
    <property type="component" value="Unassembled WGS sequence"/>
</dbReference>
<dbReference type="OrthoDB" id="10050612at2759"/>
<feature type="region of interest" description="Disordered" evidence="2">
    <location>
        <begin position="52"/>
        <end position="72"/>
    </location>
</feature>
<protein>
    <submittedName>
        <fullName evidence="3">Uncharacterized protein</fullName>
    </submittedName>
</protein>
<reference evidence="3" key="1">
    <citation type="submission" date="2021-02" db="EMBL/GenBank/DDBJ databases">
        <authorList>
            <person name="Nowell W R."/>
        </authorList>
    </citation>
    <scope>NUCLEOTIDE SEQUENCE</scope>
</reference>
<evidence type="ECO:0000313" key="3">
    <source>
        <dbReference type="EMBL" id="CAF0938296.1"/>
    </source>
</evidence>
<dbReference type="AlphaFoldDB" id="A0A814CCN4"/>
<keyword evidence="5" id="KW-1185">Reference proteome</keyword>
<comment type="caution">
    <text evidence="3">The sequence shown here is derived from an EMBL/GenBank/DDBJ whole genome shotgun (WGS) entry which is preliminary data.</text>
</comment>
<evidence type="ECO:0000256" key="2">
    <source>
        <dbReference type="SAM" id="MobiDB-lite"/>
    </source>
</evidence>
<dbReference type="Proteomes" id="UP000663829">
    <property type="component" value="Unassembled WGS sequence"/>
</dbReference>
<accession>A0A814CCN4</accession>
<dbReference type="EMBL" id="CAJNOQ010002093">
    <property type="protein sequence ID" value="CAF0938296.1"/>
    <property type="molecule type" value="Genomic_DNA"/>
</dbReference>
<dbReference type="Pfam" id="PF03670">
    <property type="entry name" value="UPF0184"/>
    <property type="match status" value="1"/>
</dbReference>
<keyword evidence="1" id="KW-0175">Coiled coil</keyword>
<sequence>MVTKRVNALIVANSPLFIGVDRVEYTDQSYGMIIRLIRLSLDRMMTSADYHNHQRSHQLNGSGSDDSTKNVDDDSELLELETALNDIEKAMDKIESHNEKIQNKLHDLLESNRQMAKEFTDIRRTMNNKLKEVSYELEQAPHIAHDLSLSTSSALTKIENEMLD</sequence>
<organism evidence="3 5">
    <name type="scientific">Didymodactylos carnosus</name>
    <dbReference type="NCBI Taxonomy" id="1234261"/>
    <lineage>
        <taxon>Eukaryota</taxon>
        <taxon>Metazoa</taxon>
        <taxon>Spiralia</taxon>
        <taxon>Gnathifera</taxon>
        <taxon>Rotifera</taxon>
        <taxon>Eurotatoria</taxon>
        <taxon>Bdelloidea</taxon>
        <taxon>Philodinida</taxon>
        <taxon>Philodinidae</taxon>
        <taxon>Didymodactylos</taxon>
    </lineage>
</organism>
<evidence type="ECO:0000313" key="4">
    <source>
        <dbReference type="EMBL" id="CAF3715165.1"/>
    </source>
</evidence>
<dbReference type="EMBL" id="CAJOBC010002093">
    <property type="protein sequence ID" value="CAF3715165.1"/>
    <property type="molecule type" value="Genomic_DNA"/>
</dbReference>
<feature type="coiled-coil region" evidence="1">
    <location>
        <begin position="77"/>
        <end position="118"/>
    </location>
</feature>
<proteinExistence type="predicted"/>
<evidence type="ECO:0000256" key="1">
    <source>
        <dbReference type="SAM" id="Coils"/>
    </source>
</evidence>
<evidence type="ECO:0000313" key="5">
    <source>
        <dbReference type="Proteomes" id="UP000663829"/>
    </source>
</evidence>